<dbReference type="InterPro" id="IPR012901">
    <property type="entry name" value="CARME"/>
</dbReference>
<dbReference type="PANTHER" id="PTHR12303:SF11">
    <property type="entry name" value="AER338CP"/>
    <property type="match status" value="1"/>
</dbReference>
<keyword evidence="1" id="KW-0472">Membrane</keyword>
<organism evidence="2 3">
    <name type="scientific">Candida albicans P78048</name>
    <dbReference type="NCBI Taxonomy" id="1094989"/>
    <lineage>
        <taxon>Eukaryota</taxon>
        <taxon>Fungi</taxon>
        <taxon>Dikarya</taxon>
        <taxon>Ascomycota</taxon>
        <taxon>Saccharomycotina</taxon>
        <taxon>Pichiomycetes</taxon>
        <taxon>Debaryomycetaceae</taxon>
        <taxon>Candida/Lodderomyces clade</taxon>
        <taxon>Candida</taxon>
    </lineage>
</organism>
<keyword evidence="1" id="KW-0812">Transmembrane</keyword>
<evidence type="ECO:0000313" key="3">
    <source>
        <dbReference type="Proteomes" id="UP000030161"/>
    </source>
</evidence>
<feature type="transmembrane region" description="Helical" evidence="1">
    <location>
        <begin position="6"/>
        <end position="26"/>
    </location>
</feature>
<dbReference type="PIRSF" id="PIRSF027174">
    <property type="entry name" value="SAM_bd_YMR209C_prd"/>
    <property type="match status" value="1"/>
</dbReference>
<dbReference type="Pfam" id="PF07942">
    <property type="entry name" value="CARME"/>
    <property type="match status" value="1"/>
</dbReference>
<gene>
    <name evidence="2" type="ORF">MG3_00966</name>
</gene>
<dbReference type="PANTHER" id="PTHR12303">
    <property type="entry name" value="CARNOSINE N-METHYLTRANSFERASE"/>
    <property type="match status" value="1"/>
</dbReference>
<comment type="caution">
    <text evidence="2">The sequence shown here is derived from an EMBL/GenBank/DDBJ whole genome shotgun (WGS) entry which is preliminary data.</text>
</comment>
<reference evidence="2 3" key="1">
    <citation type="submission" date="2013-12" db="EMBL/GenBank/DDBJ databases">
        <title>The Genome Sequence of Candida albicans P78048.</title>
        <authorList>
            <consortium name="The Broad Institute Genome Sequencing Platform"/>
            <consortium name="The Broad Institute Genome Sequencing Center for Infectious Disease"/>
            <person name="Cuomo C."/>
            <person name="Bennett R."/>
            <person name="Hirakawa M."/>
            <person name="Noverr M."/>
            <person name="Mitchell A."/>
            <person name="Young S.K."/>
            <person name="Zeng Q."/>
            <person name="Gargeya S."/>
            <person name="Fitzgerald M."/>
            <person name="Abouelleil A."/>
            <person name="Alvarado L."/>
            <person name="Berlin A.M."/>
            <person name="Chapman S.B."/>
            <person name="Dewar J."/>
            <person name="Goldberg J."/>
            <person name="Griggs A."/>
            <person name="Gujja S."/>
            <person name="Hansen M."/>
            <person name="Howarth C."/>
            <person name="Imamovic A."/>
            <person name="Larimer J."/>
            <person name="McCowan C."/>
            <person name="Murphy C."/>
            <person name="Pearson M."/>
            <person name="Priest M."/>
            <person name="Roberts A."/>
            <person name="Saif S."/>
            <person name="Shea T."/>
            <person name="Sykes S."/>
            <person name="Wortman J."/>
            <person name="Nusbaum C."/>
            <person name="Birren B."/>
        </authorList>
    </citation>
    <scope>NUCLEOTIDE SEQUENCE [LARGE SCALE GENOMIC DNA]</scope>
    <source>
        <strain evidence="2 3">P78048</strain>
    </source>
</reference>
<evidence type="ECO:0000256" key="1">
    <source>
        <dbReference type="SAM" id="Phobius"/>
    </source>
</evidence>
<dbReference type="GO" id="GO:0008757">
    <property type="term" value="F:S-adenosylmethionine-dependent methyltransferase activity"/>
    <property type="evidence" value="ECO:0007669"/>
    <property type="project" value="InterPro"/>
</dbReference>
<accession>A0AB34PZK9</accession>
<protein>
    <recommendedName>
        <fullName evidence="4">Carnosine N-methyltransferase</fullName>
    </recommendedName>
</protein>
<dbReference type="SMART" id="SM01296">
    <property type="entry name" value="N2227"/>
    <property type="match status" value="1"/>
</dbReference>
<dbReference type="AlphaFoldDB" id="A0AB34PZK9"/>
<name>A0AB34PZK9_CANAX</name>
<keyword evidence="1" id="KW-1133">Transmembrane helix</keyword>
<proteinExistence type="predicted"/>
<dbReference type="InterPro" id="IPR016853">
    <property type="entry name" value="S-AdoMet-bd_YMR209C_prd"/>
</dbReference>
<sequence length="449" mass="51342">MLSDVQLISTTVPLCIIVYYLLSLVYQKSQVPILVSTFIFTNMISRTSMFRSIVENAQSTLKQQITNIPKSAGINYQNFVNLNDVQKREVLTAIQSLKSYETSSKAQNDRRRKLFQRMSYKQQKACKDIGYLKKLDKIDNAISANYKFVDDVADHAIAKYGISLKDFDLLNSEKKNASTTSASNYRVIEALGHYTRDWHPENIGLELLPIYEYVASQLSALIPYDAKKDTCLVFPGSGLGRLAHAFAKWDFGAVHSIEYSGLMNAFVDFNYTKSDKNYTLYPYVHTCSDFYSTESQLRTFEFKPLGEIPETLHIHNQDFRHFKIPNRDSYKNIVVVTAFFIDTAENLLDYLDVIKNLTLPSGNIDRGYWINVGPLKYGTAAQVELNADELKDLRKNLGWKDYNSVYTIYDKLSAGDKTGLVGYLTDKESMWQGYYGLNMFASGREENKF</sequence>
<dbReference type="EMBL" id="AJIX01000008">
    <property type="protein sequence ID" value="KGR17057.1"/>
    <property type="molecule type" value="Genomic_DNA"/>
</dbReference>
<evidence type="ECO:0008006" key="4">
    <source>
        <dbReference type="Google" id="ProtNLM"/>
    </source>
</evidence>
<dbReference type="Proteomes" id="UP000030161">
    <property type="component" value="Unassembled WGS sequence"/>
</dbReference>
<evidence type="ECO:0000313" key="2">
    <source>
        <dbReference type="EMBL" id="KGR17057.1"/>
    </source>
</evidence>